<dbReference type="EMBL" id="JABEXW010000380">
    <property type="protein sequence ID" value="KAF4964976.1"/>
    <property type="molecule type" value="Genomic_DNA"/>
</dbReference>
<sequence length="148" mass="17023">MSYIKLLIASWTEDELKSETNVIPVTQIQDFHRFALPLHKVKEYFEGPAPQERMICLSLRCPWTSNYPAKLNALRKDPDELARLVNEEPDFTSRLILGHNIGTVPLEMSKYERCIEVMEGAVLVLYAPRKAEEQEAEEWVGKCFLAIA</sequence>
<gene>
    <name evidence="1" type="ORF">FSARC_7154</name>
</gene>
<reference evidence="1" key="2">
    <citation type="submission" date="2020-05" db="EMBL/GenBank/DDBJ databases">
        <authorList>
            <person name="Kim H.-S."/>
            <person name="Proctor R.H."/>
            <person name="Brown D.W."/>
        </authorList>
    </citation>
    <scope>NUCLEOTIDE SEQUENCE</scope>
    <source>
        <strain evidence="1">NRRL 20472</strain>
    </source>
</reference>
<proteinExistence type="predicted"/>
<dbReference type="Proteomes" id="UP000622797">
    <property type="component" value="Unassembled WGS sequence"/>
</dbReference>
<protein>
    <submittedName>
        <fullName evidence="1">Uncharacterized protein</fullName>
    </submittedName>
</protein>
<comment type="caution">
    <text evidence="1">The sequence shown here is derived from an EMBL/GenBank/DDBJ whole genome shotgun (WGS) entry which is preliminary data.</text>
</comment>
<reference evidence="1" key="1">
    <citation type="journal article" date="2020" name="BMC Genomics">
        <title>Correction to: Identification and distribution of gene clusters required for synthesis of sphingolipid metabolism inhibitors in diverse species of the filamentous fungus Fusarium.</title>
        <authorList>
            <person name="Kim H.S."/>
            <person name="Lohmar J.M."/>
            <person name="Busman M."/>
            <person name="Brown D.W."/>
            <person name="Naumann T.A."/>
            <person name="Divon H.H."/>
            <person name="Lysoe E."/>
            <person name="Uhlig S."/>
            <person name="Proctor R.H."/>
        </authorList>
    </citation>
    <scope>NUCLEOTIDE SEQUENCE</scope>
    <source>
        <strain evidence="1">NRRL 20472</strain>
    </source>
</reference>
<accession>A0A8H4TVR9</accession>
<dbReference type="AlphaFoldDB" id="A0A8H4TVR9"/>
<evidence type="ECO:0000313" key="1">
    <source>
        <dbReference type="EMBL" id="KAF4964976.1"/>
    </source>
</evidence>
<dbReference type="OrthoDB" id="10467264at2759"/>
<name>A0A8H4TVR9_9HYPO</name>
<organism evidence="1 2">
    <name type="scientific">Fusarium sarcochroum</name>
    <dbReference type="NCBI Taxonomy" id="1208366"/>
    <lineage>
        <taxon>Eukaryota</taxon>
        <taxon>Fungi</taxon>
        <taxon>Dikarya</taxon>
        <taxon>Ascomycota</taxon>
        <taxon>Pezizomycotina</taxon>
        <taxon>Sordariomycetes</taxon>
        <taxon>Hypocreomycetidae</taxon>
        <taxon>Hypocreales</taxon>
        <taxon>Nectriaceae</taxon>
        <taxon>Fusarium</taxon>
        <taxon>Fusarium lateritium species complex</taxon>
    </lineage>
</organism>
<evidence type="ECO:0000313" key="2">
    <source>
        <dbReference type="Proteomes" id="UP000622797"/>
    </source>
</evidence>
<keyword evidence="2" id="KW-1185">Reference proteome</keyword>